<gene>
    <name evidence="1" type="ORF">D5R40_34890</name>
</gene>
<dbReference type="RefSeq" id="WP_134239687.1">
    <property type="nucleotide sequence ID" value="NZ_CAWOLW010000633.1"/>
</dbReference>
<comment type="caution">
    <text evidence="1">The sequence shown here is derived from an EMBL/GenBank/DDBJ whole genome shotgun (WGS) entry which is preliminary data.</text>
</comment>
<proteinExistence type="predicted"/>
<organism evidence="1 2">
    <name type="scientific">Okeania hirsuta</name>
    <dbReference type="NCBI Taxonomy" id="1458930"/>
    <lineage>
        <taxon>Bacteria</taxon>
        <taxon>Bacillati</taxon>
        <taxon>Cyanobacteriota</taxon>
        <taxon>Cyanophyceae</taxon>
        <taxon>Oscillatoriophycideae</taxon>
        <taxon>Oscillatoriales</taxon>
        <taxon>Microcoleaceae</taxon>
        <taxon>Okeania</taxon>
    </lineage>
</organism>
<dbReference type="EMBL" id="RCBY01000669">
    <property type="protein sequence ID" value="RQH12166.1"/>
    <property type="molecule type" value="Genomic_DNA"/>
</dbReference>
<accession>A0A3N6QHF4</accession>
<dbReference type="Proteomes" id="UP000269154">
    <property type="component" value="Unassembled WGS sequence"/>
</dbReference>
<keyword evidence="2" id="KW-1185">Reference proteome</keyword>
<feature type="non-terminal residue" evidence="1">
    <location>
        <position position="1"/>
    </location>
</feature>
<reference evidence="1 2" key="1">
    <citation type="journal article" date="2018" name="ACS Chem. Biol.">
        <title>Ketoreductase domain dysfunction expands chemodiversity: malyngamide biosynthesis in the cyanobacterium Okeania hirsuta.</title>
        <authorList>
            <person name="Moss N.A."/>
            <person name="Leao T."/>
            <person name="Rankin M."/>
            <person name="McCullough T.M."/>
            <person name="Qu P."/>
            <person name="Korobeynikov A."/>
            <person name="Smith J.L."/>
            <person name="Gerwick L."/>
            <person name="Gerwick W.H."/>
        </authorList>
    </citation>
    <scope>NUCLEOTIDE SEQUENCE [LARGE SCALE GENOMIC DNA]</scope>
    <source>
        <strain evidence="1 2">PAB10Feb10-1</strain>
    </source>
</reference>
<dbReference type="InterPro" id="IPR011990">
    <property type="entry name" value="TPR-like_helical_dom_sf"/>
</dbReference>
<name>A0A3N6QHF4_9CYAN</name>
<sequence length="59" mass="7006">AQNLSWKKHQKLADNLMEEGNLKEAAENYKKAWQKKQKKQELIFKAGEAYYLLKDYESS</sequence>
<dbReference type="Gene3D" id="1.25.40.10">
    <property type="entry name" value="Tetratricopeptide repeat domain"/>
    <property type="match status" value="1"/>
</dbReference>
<evidence type="ECO:0000313" key="1">
    <source>
        <dbReference type="EMBL" id="RQH12166.1"/>
    </source>
</evidence>
<protein>
    <submittedName>
        <fullName evidence="1">Uncharacterized protein</fullName>
    </submittedName>
</protein>
<dbReference type="Pfam" id="PF14559">
    <property type="entry name" value="TPR_19"/>
    <property type="match status" value="1"/>
</dbReference>
<dbReference type="SUPFAM" id="SSF48452">
    <property type="entry name" value="TPR-like"/>
    <property type="match status" value="1"/>
</dbReference>
<dbReference type="AlphaFoldDB" id="A0A3N6QHF4"/>
<evidence type="ECO:0000313" key="2">
    <source>
        <dbReference type="Proteomes" id="UP000269154"/>
    </source>
</evidence>